<dbReference type="GO" id="GO:0046872">
    <property type="term" value="F:metal ion binding"/>
    <property type="evidence" value="ECO:0007669"/>
    <property type="project" value="UniProtKB-KW"/>
</dbReference>
<evidence type="ECO:0000313" key="7">
    <source>
        <dbReference type="EMBL" id="ARW78116.1"/>
    </source>
</evidence>
<dbReference type="Proteomes" id="UP000214863">
    <property type="component" value="Segment"/>
</dbReference>
<keyword evidence="8" id="KW-1185">Reference proteome</keyword>
<feature type="region of interest" description="Disordered" evidence="5">
    <location>
        <begin position="257"/>
        <end position="289"/>
    </location>
</feature>
<evidence type="ECO:0000256" key="2">
    <source>
        <dbReference type="ARBA" id="ARBA00022801"/>
    </source>
</evidence>
<dbReference type="Gene3D" id="2.70.40.10">
    <property type="match status" value="2"/>
</dbReference>
<evidence type="ECO:0000256" key="5">
    <source>
        <dbReference type="SAM" id="MobiDB-lite"/>
    </source>
</evidence>
<evidence type="ECO:0000256" key="1">
    <source>
        <dbReference type="ARBA" id="ARBA00022723"/>
    </source>
</evidence>
<dbReference type="OrthoDB" id="13493at10239"/>
<evidence type="ECO:0000259" key="6">
    <source>
        <dbReference type="Pfam" id="PF00692"/>
    </source>
</evidence>
<dbReference type="HAMAP" id="MF_04031">
    <property type="entry name" value="HSV_DUT"/>
    <property type="match status" value="1"/>
</dbReference>
<dbReference type="KEGG" id="vg:33194263"/>
<dbReference type="InterPro" id="IPR029054">
    <property type="entry name" value="dUTPase-like"/>
</dbReference>
<organism evidence="7">
    <name type="scientific">Common bottlenose dolphin gammaherpesvirus 1 strain Sarasota</name>
    <dbReference type="NCBI Taxonomy" id="2022783"/>
    <lineage>
        <taxon>Viruses</taxon>
        <taxon>Duplodnaviria</taxon>
        <taxon>Heunggongvirae</taxon>
        <taxon>Peploviricota</taxon>
        <taxon>Herviviricetes</taxon>
        <taxon>Herpesvirales</taxon>
        <taxon>Orthoherpesviridae</taxon>
        <taxon>Gammaherpesvirinae</taxon>
        <taxon>Bossavirus</taxon>
        <taxon>Bossavirus delphinidgamma1</taxon>
        <taxon>Delphinid gammaherpesvirus 1</taxon>
    </lineage>
</organism>
<dbReference type="SUPFAM" id="SSF51283">
    <property type="entry name" value="dUTPase-like"/>
    <property type="match status" value="2"/>
</dbReference>
<evidence type="ECO:0000313" key="8">
    <source>
        <dbReference type="Proteomes" id="UP000214863"/>
    </source>
</evidence>
<dbReference type="InterPro" id="IPR036157">
    <property type="entry name" value="dUTPase-like_sf"/>
</dbReference>
<dbReference type="RefSeq" id="YP_009388554.1">
    <property type="nucleotide sequence ID" value="NC_035117.1"/>
</dbReference>
<keyword evidence="1" id="KW-0479">Metal-binding</keyword>
<evidence type="ECO:0000256" key="4">
    <source>
        <dbReference type="ARBA" id="ARBA00023080"/>
    </source>
</evidence>
<reference evidence="7" key="1">
    <citation type="submission" date="2017-04" db="EMBL/GenBank/DDBJ databases">
        <title>Genome sequence of delphinid gammaherpesvirus 1 from an Atlantic bottlenose dolphin (Tursiops truncatus).</title>
        <authorList>
            <person name="Davison A.J."/>
            <person name="Subramaniam K."/>
            <person name="Kerr K."/>
            <person name="Jacob J.J."/>
            <person name="Landrau-Giovannetti N."/>
            <person name="Waltzek T.B."/>
        </authorList>
    </citation>
    <scope>NUCLEOTIDE SEQUENCE [LARGE SCALE GENOMIC DNA]</scope>
    <source>
        <strain evidence="7">Sarasota</strain>
    </source>
</reference>
<dbReference type="Pfam" id="PF00692">
    <property type="entry name" value="dUTPase"/>
    <property type="match status" value="1"/>
</dbReference>
<keyword evidence="4" id="KW-0546">Nucleotide metabolism</keyword>
<protein>
    <submittedName>
        <fullName evidence="7">Deoxyuridine triphosphatase</fullName>
        <ecNumber evidence="7">3.6.1.23</ecNumber>
    </submittedName>
</protein>
<keyword evidence="2 7" id="KW-0378">Hydrolase</keyword>
<proteinExistence type="inferred from homology"/>
<dbReference type="GO" id="GO:0046080">
    <property type="term" value="P:dUTP metabolic process"/>
    <property type="evidence" value="ECO:0007669"/>
    <property type="project" value="InterPro"/>
</dbReference>
<dbReference type="EMBL" id="KY965444">
    <property type="protein sequence ID" value="ARW78116.1"/>
    <property type="molecule type" value="Genomic_DNA"/>
</dbReference>
<accession>A0A1Z1NE40</accession>
<dbReference type="GO" id="GO:0004170">
    <property type="term" value="F:dUTP diphosphatase activity"/>
    <property type="evidence" value="ECO:0007669"/>
    <property type="project" value="UniProtKB-EC"/>
</dbReference>
<dbReference type="InterPro" id="IPR034745">
    <property type="entry name" value="HSV_DUT"/>
</dbReference>
<feature type="domain" description="dUTPase-like" evidence="6">
    <location>
        <begin position="124"/>
        <end position="223"/>
    </location>
</feature>
<name>A0A1Z1NE40_9GAMA</name>
<sequence length="289" mass="32152">MDNPTGLYTYASDKLTILSKDESSRIWLTNKTPVLVRPHQPFILPLGVFVDSIPGHAILLTGKTDRPVTCHVGLIDPGYTGELKLILNNSTPFNQTLFPEELQIYVMAFMFSTPLILDNNLLSRPHYSEDAGYDLLSPFDFYVYPLTSFSILIPHPCPAPKKMFVPVVLGRSGIAISGVTVSATVWNKDQLKIRLFSHAGETQHFSKGSRICQVVFMHKRHVRSKYCHPFDCFQLSPSLFFSWAQVSFKNLGERTAQHAGIHDGSPAPPSVTNETRPVRDGNGFGSSGM</sequence>
<keyword evidence="3" id="KW-0460">Magnesium</keyword>
<evidence type="ECO:0000256" key="3">
    <source>
        <dbReference type="ARBA" id="ARBA00022842"/>
    </source>
</evidence>
<gene>
    <name evidence="7" type="primary">ORF54</name>
</gene>
<dbReference type="EC" id="3.6.1.23" evidence="7"/>
<dbReference type="GeneID" id="33194263"/>